<dbReference type="InterPro" id="IPR001882">
    <property type="entry name" value="Biotin_BS"/>
</dbReference>
<dbReference type="FunCoup" id="A0A6P3ZBD5">
    <property type="interactions" value="515"/>
</dbReference>
<evidence type="ECO:0000313" key="10">
    <source>
        <dbReference type="Proteomes" id="UP001652623"/>
    </source>
</evidence>
<evidence type="ECO:0000256" key="4">
    <source>
        <dbReference type="ARBA" id="ARBA00023098"/>
    </source>
</evidence>
<evidence type="ECO:0000256" key="5">
    <source>
        <dbReference type="ARBA" id="ARBA00023160"/>
    </source>
</evidence>
<feature type="compositionally biased region" description="Pro residues" evidence="8">
    <location>
        <begin position="164"/>
        <end position="195"/>
    </location>
</feature>
<dbReference type="UniPathway" id="UPA00094"/>
<keyword evidence="4 7" id="KW-0443">Lipid metabolism</keyword>
<dbReference type="GO" id="GO:0009317">
    <property type="term" value="C:acetyl-CoA carboxylase complex"/>
    <property type="evidence" value="ECO:0007669"/>
    <property type="project" value="InterPro"/>
</dbReference>
<dbReference type="GO" id="GO:0009507">
    <property type="term" value="C:chloroplast"/>
    <property type="evidence" value="ECO:0007669"/>
    <property type="project" value="UniProtKB-SubCell"/>
</dbReference>
<accession>A0A6P3ZBD5</accession>
<dbReference type="NCBIfam" id="TIGR00531">
    <property type="entry name" value="BCCP"/>
    <property type="match status" value="1"/>
</dbReference>
<evidence type="ECO:0000259" key="9">
    <source>
        <dbReference type="PROSITE" id="PS50968"/>
    </source>
</evidence>
<comment type="function">
    <text evidence="7">This protein is a component of the acetyl coenzyme A carboxylase complex; first, biotin carboxylase catalyzes the carboxylation of the carrier protein and then the transcarboxylase transfers the carboxyl group to form malonyl-CoA.</text>
</comment>
<evidence type="ECO:0000256" key="8">
    <source>
        <dbReference type="SAM" id="MobiDB-lite"/>
    </source>
</evidence>
<dbReference type="PANTHER" id="PTHR43416">
    <property type="entry name" value="DIHYDROLIPOYLLYSINE-RESIDUE SUCCINYLTRANSFERASE COMPONENT OF 2-OXOGLUTARATE DEHYDROGENASE COMPLEX, MITOCHONDRIAL-RELATED"/>
    <property type="match status" value="1"/>
</dbReference>
<gene>
    <name evidence="11" type="primary">LOC107412493</name>
</gene>
<protein>
    <recommendedName>
        <fullName evidence="7">Biotin carboxyl carrier protein of acetyl-CoA carboxylase</fullName>
    </recommendedName>
</protein>
<feature type="region of interest" description="Disordered" evidence="8">
    <location>
        <begin position="69"/>
        <end position="102"/>
    </location>
</feature>
<feature type="compositionally biased region" description="Low complexity" evidence="8">
    <location>
        <begin position="196"/>
        <end position="208"/>
    </location>
</feature>
<feature type="compositionally biased region" description="Polar residues" evidence="8">
    <location>
        <begin position="80"/>
        <end position="102"/>
    </location>
</feature>
<dbReference type="CDD" id="cd06850">
    <property type="entry name" value="biotinyl_domain"/>
    <property type="match status" value="1"/>
</dbReference>
<dbReference type="Pfam" id="PF00364">
    <property type="entry name" value="Biotin_lipoyl"/>
    <property type="match status" value="1"/>
</dbReference>
<organism evidence="10 11">
    <name type="scientific">Ziziphus jujuba</name>
    <name type="common">Chinese jujube</name>
    <name type="synonym">Ziziphus sativa</name>
    <dbReference type="NCBI Taxonomy" id="326968"/>
    <lineage>
        <taxon>Eukaryota</taxon>
        <taxon>Viridiplantae</taxon>
        <taxon>Streptophyta</taxon>
        <taxon>Embryophyta</taxon>
        <taxon>Tracheophyta</taxon>
        <taxon>Spermatophyta</taxon>
        <taxon>Magnoliopsida</taxon>
        <taxon>eudicotyledons</taxon>
        <taxon>Gunneridae</taxon>
        <taxon>Pentapetalae</taxon>
        <taxon>rosids</taxon>
        <taxon>fabids</taxon>
        <taxon>Rosales</taxon>
        <taxon>Rhamnaceae</taxon>
        <taxon>Paliureae</taxon>
        <taxon>Ziziphus</taxon>
    </lineage>
</organism>
<dbReference type="Proteomes" id="UP001652623">
    <property type="component" value="Chromosome 10"/>
</dbReference>
<dbReference type="InterPro" id="IPR001249">
    <property type="entry name" value="AcCoA_biotinCC"/>
</dbReference>
<feature type="region of interest" description="Disordered" evidence="8">
    <location>
        <begin position="148"/>
        <end position="214"/>
    </location>
</feature>
<reference evidence="11" key="1">
    <citation type="submission" date="2025-08" db="UniProtKB">
        <authorList>
            <consortium name="RefSeq"/>
        </authorList>
    </citation>
    <scope>IDENTIFICATION</scope>
    <source>
        <tissue evidence="11">Seedling</tissue>
    </source>
</reference>
<evidence type="ECO:0000256" key="6">
    <source>
        <dbReference type="ARBA" id="ARBA00023267"/>
    </source>
</evidence>
<evidence type="ECO:0000256" key="1">
    <source>
        <dbReference type="ARBA" id="ARBA00005194"/>
    </source>
</evidence>
<dbReference type="RefSeq" id="XP_015875754.3">
    <property type="nucleotide sequence ID" value="XM_016020268.4"/>
</dbReference>
<dbReference type="AlphaFoldDB" id="A0A6P3ZBD5"/>
<dbReference type="InterPro" id="IPR011053">
    <property type="entry name" value="Single_hybrid_motif"/>
</dbReference>
<name>A0A6P3ZBD5_ZIZJJ</name>
<dbReference type="PROSITE" id="PS50968">
    <property type="entry name" value="BIOTINYL_LIPOYL"/>
    <property type="match status" value="1"/>
</dbReference>
<dbReference type="InterPro" id="IPR000089">
    <property type="entry name" value="Biotin_lipoyl"/>
</dbReference>
<dbReference type="KEGG" id="zju:107412493"/>
<dbReference type="GO" id="GO:0003989">
    <property type="term" value="F:acetyl-CoA carboxylase activity"/>
    <property type="evidence" value="ECO:0007669"/>
    <property type="project" value="InterPro"/>
</dbReference>
<keyword evidence="2 7" id="KW-0444">Lipid biosynthesis</keyword>
<sequence length="279" mass="29314">MASSMATATAVTKATTLAHYNDNNFKLRSPSKVSFRLSHKPKLRFFTKGLQPSRGSTSVVKAQLNEVAVDEPSNAAATPPTKSDGPTPQSKDTESSVGSSSAVLATEESISEFINQVASLVKLVDSRDIVELQLKQLDCEVTIRKKEALPQPPAPAPVSMMHSPYPPIAPTASPAPAPAPAPASSPAPAPSPPAASSPKSSLPTLKSPMAGTFYRSPAPGEPPFVKVGDKVQKGQVLCIIEAMKLMNEIEADQSGTIVEILLDDSKPVSIDTPLFVIQP</sequence>
<proteinExistence type="predicted"/>
<evidence type="ECO:0000256" key="2">
    <source>
        <dbReference type="ARBA" id="ARBA00022516"/>
    </source>
</evidence>
<evidence type="ECO:0000256" key="7">
    <source>
        <dbReference type="RuleBase" id="RU364072"/>
    </source>
</evidence>
<dbReference type="PANTHER" id="PTHR43416:SF38">
    <property type="entry name" value="BIOTIN CARBOXYL CARRIER PROTEIN OF ACETYL-COA CARBOXYLASE 1, CHLOROPLASTIC"/>
    <property type="match status" value="1"/>
</dbReference>
<dbReference type="GeneID" id="107412493"/>
<dbReference type="InterPro" id="IPR050537">
    <property type="entry name" value="2-oxoacid_dehydrogenase"/>
</dbReference>
<dbReference type="SUPFAM" id="SSF51230">
    <property type="entry name" value="Single hybrid motif"/>
    <property type="match status" value="1"/>
</dbReference>
<keyword evidence="7" id="KW-0150">Chloroplast</keyword>
<evidence type="ECO:0000313" key="11">
    <source>
        <dbReference type="RefSeq" id="XP_015875754.3"/>
    </source>
</evidence>
<evidence type="ECO:0000256" key="3">
    <source>
        <dbReference type="ARBA" id="ARBA00022832"/>
    </source>
</evidence>
<keyword evidence="3 7" id="KW-0276">Fatty acid metabolism</keyword>
<dbReference type="GO" id="GO:0006633">
    <property type="term" value="P:fatty acid biosynthetic process"/>
    <property type="evidence" value="ECO:0007669"/>
    <property type="project" value="UniProtKB-UniPathway"/>
</dbReference>
<keyword evidence="10" id="KW-1185">Reference proteome</keyword>
<dbReference type="PRINTS" id="PR01071">
    <property type="entry name" value="ACOABIOTINCC"/>
</dbReference>
<comment type="subcellular location">
    <subcellularLocation>
        <location evidence="7">Plastid</location>
        <location evidence="7">Chloroplast</location>
    </subcellularLocation>
</comment>
<keyword evidence="5 7" id="KW-0275">Fatty acid biosynthesis</keyword>
<feature type="domain" description="Lipoyl-binding" evidence="9">
    <location>
        <begin position="202"/>
        <end position="278"/>
    </location>
</feature>
<dbReference type="Gene3D" id="2.40.50.100">
    <property type="match status" value="1"/>
</dbReference>
<keyword evidence="6 7" id="KW-0092">Biotin</keyword>
<dbReference type="InParanoid" id="A0A6P3ZBD5"/>
<keyword evidence="7" id="KW-0934">Plastid</keyword>
<dbReference type="PROSITE" id="PS00188">
    <property type="entry name" value="BIOTIN"/>
    <property type="match status" value="1"/>
</dbReference>
<comment type="pathway">
    <text evidence="1 7">Lipid metabolism; fatty acid biosynthesis.</text>
</comment>